<name>A0ABU4RMK2_9HYPH</name>
<keyword evidence="1" id="KW-0812">Transmembrane</keyword>
<organism evidence="2 3">
    <name type="scientific">Terrihabitans rhizophilus</name>
    <dbReference type="NCBI Taxonomy" id="3092662"/>
    <lineage>
        <taxon>Bacteria</taxon>
        <taxon>Pseudomonadati</taxon>
        <taxon>Pseudomonadota</taxon>
        <taxon>Alphaproteobacteria</taxon>
        <taxon>Hyphomicrobiales</taxon>
        <taxon>Terrihabitans</taxon>
    </lineage>
</organism>
<proteinExistence type="predicted"/>
<evidence type="ECO:0000313" key="2">
    <source>
        <dbReference type="EMBL" id="MDX6806052.1"/>
    </source>
</evidence>
<feature type="transmembrane region" description="Helical" evidence="1">
    <location>
        <begin position="116"/>
        <end position="132"/>
    </location>
</feature>
<protein>
    <submittedName>
        <fullName evidence="2">Uncharacterized protein</fullName>
    </submittedName>
</protein>
<dbReference type="RefSeq" id="WP_319844180.1">
    <property type="nucleotide sequence ID" value="NZ_JAXAFJ010000004.1"/>
</dbReference>
<dbReference type="Proteomes" id="UP001274321">
    <property type="component" value="Unassembled WGS sequence"/>
</dbReference>
<evidence type="ECO:0000256" key="1">
    <source>
        <dbReference type="SAM" id="Phobius"/>
    </source>
</evidence>
<feature type="transmembrane region" description="Helical" evidence="1">
    <location>
        <begin position="7"/>
        <end position="28"/>
    </location>
</feature>
<accession>A0ABU4RMK2</accession>
<keyword evidence="1" id="KW-0472">Membrane</keyword>
<comment type="caution">
    <text evidence="2">The sequence shown here is derived from an EMBL/GenBank/DDBJ whole genome shotgun (WGS) entry which is preliminary data.</text>
</comment>
<reference evidence="2 3" key="1">
    <citation type="submission" date="2023-11" db="EMBL/GenBank/DDBJ databases">
        <authorList>
            <person name="Bao R."/>
        </authorList>
    </citation>
    <scope>NUCLEOTIDE SEQUENCE [LARGE SCALE GENOMIC DNA]</scope>
    <source>
        <strain evidence="2 3">PJ23</strain>
    </source>
</reference>
<sequence length="147" mass="15255">MNLLLRIILIPIGYLAAIFAAVTVLGAVEWARAYPPVAGAPDLVTMTAFAVITDALVMSAIIGYTALGPALVAIGIAEILSLRSVFFFVATGLGIAALLTRFLGVDDYPALPTEPGVIAAAGVVAGLAYWISSGRWSGLRRAEPVTR</sequence>
<keyword evidence="3" id="KW-1185">Reference proteome</keyword>
<dbReference type="EMBL" id="JAXAFJ010000004">
    <property type="protein sequence ID" value="MDX6806052.1"/>
    <property type="molecule type" value="Genomic_DNA"/>
</dbReference>
<evidence type="ECO:0000313" key="3">
    <source>
        <dbReference type="Proteomes" id="UP001274321"/>
    </source>
</evidence>
<gene>
    <name evidence="2" type="ORF">SCD90_08245</name>
</gene>
<keyword evidence="1" id="KW-1133">Transmembrane helix</keyword>
<feature type="transmembrane region" description="Helical" evidence="1">
    <location>
        <begin position="48"/>
        <end position="73"/>
    </location>
</feature>
<feature type="transmembrane region" description="Helical" evidence="1">
    <location>
        <begin position="85"/>
        <end position="104"/>
    </location>
</feature>